<dbReference type="STRING" id="472759.Nhal_0464"/>
<dbReference type="AlphaFoldDB" id="D5BVM2"/>
<dbReference type="KEGG" id="nhl:Nhal_0464"/>
<dbReference type="eggNOG" id="ENOG5033I8D">
    <property type="taxonomic scope" value="Bacteria"/>
</dbReference>
<evidence type="ECO:0000256" key="1">
    <source>
        <dbReference type="SAM" id="SignalP"/>
    </source>
</evidence>
<dbReference type="RefSeq" id="WP_013031545.1">
    <property type="nucleotide sequence ID" value="NC_013960.1"/>
</dbReference>
<dbReference type="HOGENOM" id="CLU_1702390_0_0_6"/>
<dbReference type="Proteomes" id="UP000001844">
    <property type="component" value="Chromosome"/>
</dbReference>
<evidence type="ECO:0000313" key="3">
    <source>
        <dbReference type="Proteomes" id="UP000001844"/>
    </source>
</evidence>
<feature type="chain" id="PRO_5003070159" evidence="1">
    <location>
        <begin position="25"/>
        <end position="154"/>
    </location>
</feature>
<keyword evidence="1" id="KW-0732">Signal</keyword>
<proteinExistence type="predicted"/>
<sequence>MKRLAFYTIGFACLAFGIATPGWAEETRCISISGAIAGSIVGPTSVLGTVTGSLQGATQATITKQEKGEDRVDLELKHIFVTESRDTLQTRDKALWIPIPGRSGVYHMSTQYKVTGGTGRFAEATGTFKNHGEADTHQGLVTLAYSGQICGVAP</sequence>
<name>D5BVM2_NITHN</name>
<organism evidence="2 3">
    <name type="scientific">Nitrosococcus halophilus (strain Nc4)</name>
    <dbReference type="NCBI Taxonomy" id="472759"/>
    <lineage>
        <taxon>Bacteria</taxon>
        <taxon>Pseudomonadati</taxon>
        <taxon>Pseudomonadota</taxon>
        <taxon>Gammaproteobacteria</taxon>
        <taxon>Chromatiales</taxon>
        <taxon>Chromatiaceae</taxon>
        <taxon>Nitrosococcus</taxon>
    </lineage>
</organism>
<gene>
    <name evidence="2" type="ordered locus">Nhal_0464</name>
</gene>
<keyword evidence="3" id="KW-1185">Reference proteome</keyword>
<dbReference type="EMBL" id="CP001798">
    <property type="protein sequence ID" value="ADE13650.1"/>
    <property type="molecule type" value="Genomic_DNA"/>
</dbReference>
<reference evidence="3" key="1">
    <citation type="submission" date="2010-04" db="EMBL/GenBank/DDBJ databases">
        <title>Complete genome sequence of Nitrosococcus halophilus Nc4, a salt-adapted, aerobic obligate ammonia-oxidizing sulfur purple bacterium.</title>
        <authorList>
            <consortium name="US DOE Joint Genome Institute"/>
            <person name="Campbell M.A."/>
            <person name="Malfatti S.A."/>
            <person name="Chain P.S.G."/>
            <person name="Heidelberg J.F."/>
            <person name="Ward B.B."/>
            <person name="Klotz M.G."/>
        </authorList>
    </citation>
    <scope>NUCLEOTIDE SEQUENCE [LARGE SCALE GENOMIC DNA]</scope>
    <source>
        <strain evidence="3">Nc4</strain>
    </source>
</reference>
<accession>D5BVM2</accession>
<protein>
    <submittedName>
        <fullName evidence="2">Uncharacterized protein</fullName>
    </submittedName>
</protein>
<feature type="signal peptide" evidence="1">
    <location>
        <begin position="1"/>
        <end position="24"/>
    </location>
</feature>
<dbReference type="OrthoDB" id="9255817at2"/>
<evidence type="ECO:0000313" key="2">
    <source>
        <dbReference type="EMBL" id="ADE13650.1"/>
    </source>
</evidence>